<dbReference type="Pfam" id="PF03370">
    <property type="entry name" value="CBM_21"/>
    <property type="match status" value="1"/>
</dbReference>
<dbReference type="PANTHER" id="PTHR12307:SF7">
    <property type="entry name" value="PROTEIN PHOSPHATASE 1 REGULATORY SUBUNIT 3G"/>
    <property type="match status" value="1"/>
</dbReference>
<dbReference type="Bgee" id="ENSXETG00000033600">
    <property type="expression patterns" value="Expressed in testis and 10 other cell types or tissues"/>
</dbReference>
<dbReference type="GeneTree" id="ENSGT00940000161906"/>
<dbReference type="AlphaFoldDB" id="A0A6I8Q674"/>
<dbReference type="Ensembl" id="ENSXETT00000064199">
    <property type="protein sequence ID" value="ENSXETP00000064016"/>
    <property type="gene ID" value="ENSXETG00000033600"/>
</dbReference>
<dbReference type="InterPro" id="IPR050782">
    <property type="entry name" value="PP1_regulatory_subunit_3"/>
</dbReference>
<sequence>MERPAPHQRQDLHPALYHFHPGERLDHSTEAESMSEGWYSESPSEGHYVPELYERCDSPLIAPLDSAAHLLEGQMHPAQRVDVQELRERMCELRLTREGEHGAYQCEQGHLFPQEYTDTDIRGSEPTAAEGSLRRRALSLPVQQCHRLGVAGAEEDGGLLCCCKLKKKVQFADTLGLCLASVKHFLPSEEPLVPPSVLARLQSYPPTVSLQRAELSLNTEESDSPVPQELCAKVEAQGVCLEQASDTQWGVRGCALVRESEGAAQVKVRYSFNDWLSHLDCPATAASAPAPGPQRFLFTLCYPPATARVQFAICCSVGNGQELWDNNQGLNYCVYCQQEQVPHFQASDMEQEESCTYQHCTCYLGCFPLISLAQGQSVGCDTGEWLPEGLILNCEHFCYLLHFI</sequence>
<reference evidence="2" key="2">
    <citation type="submission" date="2020-05" db="UniProtKB">
        <authorList>
            <consortium name="Ensembl"/>
        </authorList>
    </citation>
    <scope>IDENTIFICATION</scope>
</reference>
<dbReference type="InterPro" id="IPR005036">
    <property type="entry name" value="CBM21_dom"/>
</dbReference>
<name>A0A6I8Q674_XENTR</name>
<protein>
    <recommendedName>
        <fullName evidence="1">CBM21 domain-containing protein</fullName>
    </recommendedName>
</protein>
<dbReference type="PANTHER" id="PTHR12307">
    <property type="entry name" value="PROTEIN PHOSPHATASE 1 REGULATORY SUBUNIT"/>
    <property type="match status" value="1"/>
</dbReference>
<evidence type="ECO:0000313" key="2">
    <source>
        <dbReference type="Ensembl" id="ENSXETP00000064016"/>
    </source>
</evidence>
<feature type="domain" description="CBM21" evidence="1">
    <location>
        <begin position="231"/>
        <end position="335"/>
    </location>
</feature>
<dbReference type="Gene3D" id="2.60.40.2440">
    <property type="entry name" value="Carbohydrate binding type-21 domain"/>
    <property type="match status" value="1"/>
</dbReference>
<accession>A0A6I8Q674</accession>
<dbReference type="InterPro" id="IPR038175">
    <property type="entry name" value="CBM21_dom_sf"/>
</dbReference>
<dbReference type="InParanoid" id="A0A6I8Q674"/>
<evidence type="ECO:0000259" key="1">
    <source>
        <dbReference type="PROSITE" id="PS51159"/>
    </source>
</evidence>
<dbReference type="PROSITE" id="PS51159">
    <property type="entry name" value="CBM21"/>
    <property type="match status" value="1"/>
</dbReference>
<reference evidence="2" key="1">
    <citation type="journal article" date="2010" name="Science">
        <title>The genome of the Western clawed frog Xenopus tropicalis.</title>
        <authorList>
            <person name="Hellsten U."/>
            <person name="Harland R.M."/>
            <person name="Gilchrist M.J."/>
            <person name="Hendrix D."/>
            <person name="Jurka J."/>
            <person name="Kapitonov V."/>
            <person name="Ovcharenko I."/>
            <person name="Putnam N.H."/>
            <person name="Shu S."/>
            <person name="Taher L."/>
            <person name="Blitz I.L."/>
            <person name="Blumberg B."/>
            <person name="Dichmann D.S."/>
            <person name="Dubchak I."/>
            <person name="Amaya E."/>
            <person name="Detter J.C."/>
            <person name="Fletcher R."/>
            <person name="Gerhard D.S."/>
            <person name="Goodstein D."/>
            <person name="Graves T."/>
            <person name="Grigoriev I.V."/>
            <person name="Grimwood J."/>
            <person name="Kawashima T."/>
            <person name="Lindquist E."/>
            <person name="Lucas S.M."/>
            <person name="Mead P.E."/>
            <person name="Mitros T."/>
            <person name="Ogino H."/>
            <person name="Ohta Y."/>
            <person name="Poliakov A.V."/>
            <person name="Pollet N."/>
            <person name="Robert J."/>
            <person name="Salamov A."/>
            <person name="Sater A.K."/>
            <person name="Schmutz J."/>
            <person name="Terry A."/>
            <person name="Vize P.D."/>
            <person name="Warren W.C."/>
            <person name="Wells D."/>
            <person name="Wills A."/>
            <person name="Wilson R.K."/>
            <person name="Zimmerman L.B."/>
            <person name="Zorn A.M."/>
            <person name="Grainger R."/>
            <person name="Grammer T."/>
            <person name="Khokha M.K."/>
            <person name="Richardson P.M."/>
            <person name="Rokhsar D.S."/>
        </authorList>
    </citation>
    <scope>NUCLEOTIDE SEQUENCE [LARGE SCALE GENOMIC DNA]</scope>
    <source>
        <strain evidence="2">Nigerian</strain>
    </source>
</reference>
<proteinExistence type="predicted"/>
<organism evidence="2">
    <name type="scientific">Xenopus tropicalis</name>
    <name type="common">Western clawed frog</name>
    <name type="synonym">Silurana tropicalis</name>
    <dbReference type="NCBI Taxonomy" id="8364"/>
    <lineage>
        <taxon>Eukaryota</taxon>
        <taxon>Metazoa</taxon>
        <taxon>Chordata</taxon>
        <taxon>Craniata</taxon>
        <taxon>Vertebrata</taxon>
        <taxon>Euteleostomi</taxon>
        <taxon>Amphibia</taxon>
        <taxon>Batrachia</taxon>
        <taxon>Anura</taxon>
        <taxon>Pipoidea</taxon>
        <taxon>Pipidae</taxon>
        <taxon>Xenopodinae</taxon>
        <taxon>Xenopus</taxon>
        <taxon>Silurana</taxon>
    </lineage>
</organism>